<sequence>MDVERRNRADNISNHDEAGPITANPGLCIHPGRLYSPAAPGKLGPSLPSLPPPLHPPLSPPPPPPPPPPLLFQASKPSFNPYESRQPCVYNIAYDPSDIHVAIVIDRGDEGAPRWKRMRYSDMVLSTYTVSTDDDHVSFAFESTVYRSLEILLPDIAVCIFYNQLDVPTNAYSIPDDRFQS</sequence>
<name>A0ABD2BKS6_VESMC</name>
<organism evidence="2 3">
    <name type="scientific">Vespula maculifrons</name>
    <name type="common">Eastern yellow jacket</name>
    <name type="synonym">Wasp</name>
    <dbReference type="NCBI Taxonomy" id="7453"/>
    <lineage>
        <taxon>Eukaryota</taxon>
        <taxon>Metazoa</taxon>
        <taxon>Ecdysozoa</taxon>
        <taxon>Arthropoda</taxon>
        <taxon>Hexapoda</taxon>
        <taxon>Insecta</taxon>
        <taxon>Pterygota</taxon>
        <taxon>Neoptera</taxon>
        <taxon>Endopterygota</taxon>
        <taxon>Hymenoptera</taxon>
        <taxon>Apocrita</taxon>
        <taxon>Aculeata</taxon>
        <taxon>Vespoidea</taxon>
        <taxon>Vespidae</taxon>
        <taxon>Vespinae</taxon>
        <taxon>Vespula</taxon>
    </lineage>
</organism>
<dbReference type="AlphaFoldDB" id="A0ABD2BKS6"/>
<proteinExistence type="predicted"/>
<feature type="compositionally biased region" description="Basic and acidic residues" evidence="1">
    <location>
        <begin position="1"/>
        <end position="18"/>
    </location>
</feature>
<evidence type="ECO:0000313" key="3">
    <source>
        <dbReference type="Proteomes" id="UP001607303"/>
    </source>
</evidence>
<keyword evidence="3" id="KW-1185">Reference proteome</keyword>
<dbReference type="EMBL" id="JAYRBN010000074">
    <property type="protein sequence ID" value="KAL2733367.1"/>
    <property type="molecule type" value="Genomic_DNA"/>
</dbReference>
<accession>A0ABD2BKS6</accession>
<feature type="region of interest" description="Disordered" evidence="1">
    <location>
        <begin position="39"/>
        <end position="76"/>
    </location>
</feature>
<evidence type="ECO:0000313" key="2">
    <source>
        <dbReference type="EMBL" id="KAL2733367.1"/>
    </source>
</evidence>
<dbReference type="Proteomes" id="UP001607303">
    <property type="component" value="Unassembled WGS sequence"/>
</dbReference>
<reference evidence="2 3" key="1">
    <citation type="journal article" date="2024" name="Ann. Entomol. Soc. Am.">
        <title>Genomic analyses of the southern and eastern yellowjacket wasps (Hymenoptera: Vespidae) reveal evolutionary signatures of social life.</title>
        <authorList>
            <person name="Catto M.A."/>
            <person name="Caine P.B."/>
            <person name="Orr S.E."/>
            <person name="Hunt B.G."/>
            <person name="Goodisman M.A.D."/>
        </authorList>
    </citation>
    <scope>NUCLEOTIDE SEQUENCE [LARGE SCALE GENOMIC DNA]</scope>
    <source>
        <strain evidence="2">232</strain>
        <tissue evidence="2">Head and thorax</tissue>
    </source>
</reference>
<comment type="caution">
    <text evidence="2">The sequence shown here is derived from an EMBL/GenBank/DDBJ whole genome shotgun (WGS) entry which is preliminary data.</text>
</comment>
<protein>
    <recommendedName>
        <fullName evidence="4">CUB domain-containing protein</fullName>
    </recommendedName>
</protein>
<evidence type="ECO:0008006" key="4">
    <source>
        <dbReference type="Google" id="ProtNLM"/>
    </source>
</evidence>
<feature type="region of interest" description="Disordered" evidence="1">
    <location>
        <begin position="1"/>
        <end position="26"/>
    </location>
</feature>
<feature type="compositionally biased region" description="Pro residues" evidence="1">
    <location>
        <begin position="48"/>
        <end position="70"/>
    </location>
</feature>
<evidence type="ECO:0000256" key="1">
    <source>
        <dbReference type="SAM" id="MobiDB-lite"/>
    </source>
</evidence>
<gene>
    <name evidence="2" type="ORF">V1477_014335</name>
</gene>